<keyword evidence="1" id="KW-0378">Hydrolase</keyword>
<dbReference type="PANTHER" id="PTHR48081">
    <property type="entry name" value="AB HYDROLASE SUPERFAMILY PROTEIN C4A8.06C"/>
    <property type="match status" value="1"/>
</dbReference>
<dbReference type="RefSeq" id="WP_184712183.1">
    <property type="nucleotide sequence ID" value="NZ_JACHJP010000001.1"/>
</dbReference>
<keyword evidence="4" id="KW-1185">Reference proteome</keyword>
<gene>
    <name evidence="3" type="ORF">FHS44_000472</name>
</gene>
<comment type="caution">
    <text evidence="3">The sequence shown here is derived from an EMBL/GenBank/DDBJ whole genome shotgun (WGS) entry which is preliminary data.</text>
</comment>
<evidence type="ECO:0000256" key="1">
    <source>
        <dbReference type="ARBA" id="ARBA00022801"/>
    </source>
</evidence>
<dbReference type="PANTHER" id="PTHR48081:SF8">
    <property type="entry name" value="ALPHA_BETA HYDROLASE FOLD-3 DOMAIN-CONTAINING PROTEIN-RELATED"/>
    <property type="match status" value="1"/>
</dbReference>
<dbReference type="InterPro" id="IPR050300">
    <property type="entry name" value="GDXG_lipolytic_enzyme"/>
</dbReference>
<dbReference type="Pfam" id="PF07859">
    <property type="entry name" value="Abhydrolase_3"/>
    <property type="match status" value="1"/>
</dbReference>
<dbReference type="GO" id="GO:0016787">
    <property type="term" value="F:hydrolase activity"/>
    <property type="evidence" value="ECO:0007669"/>
    <property type="project" value="UniProtKB-KW"/>
</dbReference>
<evidence type="ECO:0000259" key="2">
    <source>
        <dbReference type="Pfam" id="PF07859"/>
    </source>
</evidence>
<accession>A0A7W7QGY5</accession>
<reference evidence="3 4" key="1">
    <citation type="submission" date="2020-08" db="EMBL/GenBank/DDBJ databases">
        <title>Genomic Encyclopedia of Type Strains, Phase III (KMG-III): the genomes of soil and plant-associated and newly described type strains.</title>
        <authorList>
            <person name="Whitman W."/>
        </authorList>
    </citation>
    <scope>NUCLEOTIDE SEQUENCE [LARGE SCALE GENOMIC DNA]</scope>
    <source>
        <strain evidence="3 4">CECT 8840</strain>
    </source>
</reference>
<dbReference type="AlphaFoldDB" id="A0A7W7QGY5"/>
<organism evidence="3 4">
    <name type="scientific">Streptosporangium saharense</name>
    <dbReference type="NCBI Taxonomy" id="1706840"/>
    <lineage>
        <taxon>Bacteria</taxon>
        <taxon>Bacillati</taxon>
        <taxon>Actinomycetota</taxon>
        <taxon>Actinomycetes</taxon>
        <taxon>Streptosporangiales</taxon>
        <taxon>Streptosporangiaceae</taxon>
        <taxon>Streptosporangium</taxon>
    </lineage>
</organism>
<evidence type="ECO:0000313" key="3">
    <source>
        <dbReference type="EMBL" id="MBB4913400.1"/>
    </source>
</evidence>
<feature type="domain" description="Alpha/beta hydrolase fold-3" evidence="2">
    <location>
        <begin position="92"/>
        <end position="298"/>
    </location>
</feature>
<protein>
    <submittedName>
        <fullName evidence="3">Acetyl esterase/lipase</fullName>
    </submittedName>
</protein>
<name>A0A7W7QGY5_9ACTN</name>
<dbReference type="Proteomes" id="UP000552644">
    <property type="component" value="Unassembled WGS sequence"/>
</dbReference>
<dbReference type="Gene3D" id="3.40.50.1820">
    <property type="entry name" value="alpha/beta hydrolase"/>
    <property type="match status" value="1"/>
</dbReference>
<proteinExistence type="predicted"/>
<dbReference type="InterPro" id="IPR029058">
    <property type="entry name" value="AB_hydrolase_fold"/>
</dbReference>
<evidence type="ECO:0000313" key="4">
    <source>
        <dbReference type="Proteomes" id="UP000552644"/>
    </source>
</evidence>
<sequence>MTTVSPVPFDPELGALLAAMSGDTPPMPLSTETLAASRAGLEAMAQPPAVVIGDRPVEAEERMIPGRPGAPDLAVTILRPKERVPGAPGLYNMHGGGLVMGDRHMDTPRLVDMVVEFGFVVVNVEYRLAPENPGTGPAEDCYTGLLWMADHAEELGYDPDRLIVMGGSAGGNLAAAMSLLARDRRGPKLAGQLLLVPMLDDRNESVSSRQYDGLGTWDRAANLFAWKAVLGDGVGGPDVSPYAAPARATDLSGLPPAYIELGSAELFRDESVEYASRIWAAGGEAELHVWNGGFHGFEMYFPDSRLGRDALRTRDTWVRRILGL</sequence>
<dbReference type="SUPFAM" id="SSF53474">
    <property type="entry name" value="alpha/beta-Hydrolases"/>
    <property type="match status" value="1"/>
</dbReference>
<dbReference type="InterPro" id="IPR013094">
    <property type="entry name" value="AB_hydrolase_3"/>
</dbReference>
<dbReference type="EMBL" id="JACHJP010000001">
    <property type="protein sequence ID" value="MBB4913400.1"/>
    <property type="molecule type" value="Genomic_DNA"/>
</dbReference>